<feature type="compositionally biased region" description="Low complexity" evidence="1">
    <location>
        <begin position="45"/>
        <end position="72"/>
    </location>
</feature>
<sequence>MTNKKHQEKQNPDIDDTKPAKDILSLVLEFIGLGRNNSRDDESSHSVYSSSSTLSTKVVSSPSSPSKTAAPAVEIESSCIDTDQSTLYSTEGVMSTSSTPPKHTIINDTVEESTVLVQPIVSDKPSLSTTWAFQEWLQRLPKLALFHLISTTAMQDPIIAYHLLEYQYMEDINDRSTAATTIVSDMHDPFENLRCDNTTKTLVQEVSWIQTHSRAIIHQLDHLRPNEQFAKAKDIADQLISLTRLCGQQFHGQWGDSWTTIMALVLMTYECLDNSLPEIRQYLFYRAKFGRTIVLEMNAALKNFKVYRGKKLNHWGNNDSNNAKYHQVDDHTSTNSNSKWTMTPQQYMATYFFSQQRGLTSCRQQTSPDISGTAAPGWICALETICSQLERLDDGWKFRDEYQQVAILASNITLD</sequence>
<protein>
    <submittedName>
        <fullName evidence="2">Uncharacterized protein</fullName>
    </submittedName>
</protein>
<proteinExistence type="predicted"/>
<dbReference type="Proteomes" id="UP000193560">
    <property type="component" value="Unassembled WGS sequence"/>
</dbReference>
<name>A0A1X2I8S1_9FUNG</name>
<organism evidence="2 3">
    <name type="scientific">Absidia repens</name>
    <dbReference type="NCBI Taxonomy" id="90262"/>
    <lineage>
        <taxon>Eukaryota</taxon>
        <taxon>Fungi</taxon>
        <taxon>Fungi incertae sedis</taxon>
        <taxon>Mucoromycota</taxon>
        <taxon>Mucoromycotina</taxon>
        <taxon>Mucoromycetes</taxon>
        <taxon>Mucorales</taxon>
        <taxon>Cunninghamellaceae</taxon>
        <taxon>Absidia</taxon>
    </lineage>
</organism>
<feature type="region of interest" description="Disordered" evidence="1">
    <location>
        <begin position="35"/>
        <end position="72"/>
    </location>
</feature>
<keyword evidence="3" id="KW-1185">Reference proteome</keyword>
<accession>A0A1X2I8S1</accession>
<evidence type="ECO:0000313" key="2">
    <source>
        <dbReference type="EMBL" id="ORZ10817.1"/>
    </source>
</evidence>
<dbReference type="OrthoDB" id="2275837at2759"/>
<evidence type="ECO:0000313" key="3">
    <source>
        <dbReference type="Proteomes" id="UP000193560"/>
    </source>
</evidence>
<reference evidence="2 3" key="1">
    <citation type="submission" date="2016-07" db="EMBL/GenBank/DDBJ databases">
        <title>Pervasive Adenine N6-methylation of Active Genes in Fungi.</title>
        <authorList>
            <consortium name="DOE Joint Genome Institute"/>
            <person name="Mondo S.J."/>
            <person name="Dannebaum R.O."/>
            <person name="Kuo R.C."/>
            <person name="Labutti K."/>
            <person name="Haridas S."/>
            <person name="Kuo A."/>
            <person name="Salamov A."/>
            <person name="Ahrendt S.R."/>
            <person name="Lipzen A."/>
            <person name="Sullivan W."/>
            <person name="Andreopoulos W.B."/>
            <person name="Clum A."/>
            <person name="Lindquist E."/>
            <person name="Daum C."/>
            <person name="Ramamoorthy G.K."/>
            <person name="Gryganskyi A."/>
            <person name="Culley D."/>
            <person name="Magnuson J.K."/>
            <person name="James T.Y."/>
            <person name="O'Malley M.A."/>
            <person name="Stajich J.E."/>
            <person name="Spatafora J.W."/>
            <person name="Visel A."/>
            <person name="Grigoriev I.V."/>
        </authorList>
    </citation>
    <scope>NUCLEOTIDE SEQUENCE [LARGE SCALE GENOMIC DNA]</scope>
    <source>
        <strain evidence="2 3">NRRL 1336</strain>
    </source>
</reference>
<dbReference type="EMBL" id="MCGE01000023">
    <property type="protein sequence ID" value="ORZ10817.1"/>
    <property type="molecule type" value="Genomic_DNA"/>
</dbReference>
<evidence type="ECO:0000256" key="1">
    <source>
        <dbReference type="SAM" id="MobiDB-lite"/>
    </source>
</evidence>
<comment type="caution">
    <text evidence="2">The sequence shown here is derived from an EMBL/GenBank/DDBJ whole genome shotgun (WGS) entry which is preliminary data.</text>
</comment>
<dbReference type="AlphaFoldDB" id="A0A1X2I8S1"/>
<gene>
    <name evidence="2" type="ORF">BCR42DRAFT_454370</name>
</gene>